<name>A0A174ZT79_9FIRM</name>
<keyword evidence="1" id="KW-1133">Transmembrane helix</keyword>
<sequence>MAFKLFDYQSSGKGVSKTAPQKKPFFKYWEIFGRKFWKLIELNMLYVLFCIPIITFGPATAALTHVMRKFILEQPCFVFDEFFTAFKKNFKQSVFIGIVDVIMIVSVWIACFQFLMNESLPDGSLVFICIMICCATLVFIMHFYIYLEIVALNLSIGSILKNAVFLVFLGVKRNFIALIINLVIISLIVLFLPFSVFAVIFLPLSLMCFTTTFICYPVIQKYIVNPYYEERGERNPELGPITEEDIAENAVFVDRGGSEKEIKATPKAHGKVIK</sequence>
<accession>A0A174ZT79</accession>
<organism evidence="2 3">
    <name type="scientific">[Eubacterium] siraeum</name>
    <dbReference type="NCBI Taxonomy" id="39492"/>
    <lineage>
        <taxon>Bacteria</taxon>
        <taxon>Bacillati</taxon>
        <taxon>Bacillota</taxon>
        <taxon>Clostridia</taxon>
        <taxon>Eubacteriales</taxon>
        <taxon>Oscillospiraceae</taxon>
        <taxon>Oscillospiraceae incertae sedis</taxon>
    </lineage>
</organism>
<evidence type="ECO:0000313" key="3">
    <source>
        <dbReference type="Proteomes" id="UP000095662"/>
    </source>
</evidence>
<proteinExistence type="predicted"/>
<dbReference type="Pfam" id="PF04854">
    <property type="entry name" value="DUF624"/>
    <property type="match status" value="1"/>
</dbReference>
<feature type="transmembrane region" description="Helical" evidence="1">
    <location>
        <begin position="150"/>
        <end position="168"/>
    </location>
</feature>
<dbReference type="Proteomes" id="UP000095662">
    <property type="component" value="Unassembled WGS sequence"/>
</dbReference>
<keyword evidence="1" id="KW-0472">Membrane</keyword>
<gene>
    <name evidence="2" type="ORF">ERS852540_01465</name>
</gene>
<dbReference type="OrthoDB" id="1852280at2"/>
<keyword evidence="1" id="KW-0812">Transmembrane</keyword>
<feature type="transmembrane region" description="Helical" evidence="1">
    <location>
        <begin position="123"/>
        <end position="144"/>
    </location>
</feature>
<dbReference type="InterPro" id="IPR006938">
    <property type="entry name" value="DUF624"/>
</dbReference>
<reference evidence="2 3" key="1">
    <citation type="submission" date="2015-09" db="EMBL/GenBank/DDBJ databases">
        <authorList>
            <consortium name="Pathogen Informatics"/>
        </authorList>
    </citation>
    <scope>NUCLEOTIDE SEQUENCE [LARGE SCALE GENOMIC DNA]</scope>
    <source>
        <strain evidence="2 3">2789STDY5834928</strain>
    </source>
</reference>
<protein>
    <submittedName>
        <fullName evidence="2">Predicted integral membrane protein</fullName>
    </submittedName>
</protein>
<evidence type="ECO:0000313" key="2">
    <source>
        <dbReference type="EMBL" id="CUQ87286.1"/>
    </source>
</evidence>
<feature type="transmembrane region" description="Helical" evidence="1">
    <location>
        <begin position="175"/>
        <end position="194"/>
    </location>
</feature>
<dbReference type="EMBL" id="CZBY01000011">
    <property type="protein sequence ID" value="CUQ87286.1"/>
    <property type="molecule type" value="Genomic_DNA"/>
</dbReference>
<dbReference type="AlphaFoldDB" id="A0A174ZT79"/>
<feature type="transmembrane region" description="Helical" evidence="1">
    <location>
        <begin position="44"/>
        <end position="63"/>
    </location>
</feature>
<evidence type="ECO:0000256" key="1">
    <source>
        <dbReference type="SAM" id="Phobius"/>
    </source>
</evidence>
<dbReference type="STRING" id="39492.ERS852540_01465"/>
<feature type="transmembrane region" description="Helical" evidence="1">
    <location>
        <begin position="94"/>
        <end position="116"/>
    </location>
</feature>